<dbReference type="AlphaFoldDB" id="A0A7S3EPM4"/>
<dbReference type="GO" id="GO:0000162">
    <property type="term" value="P:L-tryptophan biosynthetic process"/>
    <property type="evidence" value="ECO:0007669"/>
    <property type="project" value="TreeGrafter"/>
</dbReference>
<sequence length="144" mass="14751">MAVETFATVHQLVSTIRGTLAPDLDALDVCAASFPPGSMTGAPKVRTMRLIDELEEGAPRGAYSGCLGFFSVHGAADLNVVIRTAVVSQQGVAIGAGGAVVDMSDARQEWEEVLLKARTPMRAVATCLAPEGLGVDVALGVGVG</sequence>
<gene>
    <name evidence="2" type="ORF">HERI1096_LOCUS804</name>
</gene>
<dbReference type="InterPro" id="IPR019999">
    <property type="entry name" value="Anth_synth_I-like"/>
</dbReference>
<protein>
    <recommendedName>
        <fullName evidence="1">Chorismate-utilising enzyme C-terminal domain-containing protein</fullName>
    </recommendedName>
</protein>
<dbReference type="Pfam" id="PF00425">
    <property type="entry name" value="Chorismate_bind"/>
    <property type="match status" value="1"/>
</dbReference>
<dbReference type="GO" id="GO:0005737">
    <property type="term" value="C:cytoplasm"/>
    <property type="evidence" value="ECO:0007669"/>
    <property type="project" value="TreeGrafter"/>
</dbReference>
<dbReference type="GO" id="GO:0046820">
    <property type="term" value="F:4-amino-4-deoxychorismate synthase activity"/>
    <property type="evidence" value="ECO:0007669"/>
    <property type="project" value="TreeGrafter"/>
</dbReference>
<reference evidence="2" key="1">
    <citation type="submission" date="2021-01" db="EMBL/GenBank/DDBJ databases">
        <authorList>
            <person name="Corre E."/>
            <person name="Pelletier E."/>
            <person name="Niang G."/>
            <person name="Scheremetjew M."/>
            <person name="Finn R."/>
            <person name="Kale V."/>
            <person name="Holt S."/>
            <person name="Cochrane G."/>
            <person name="Meng A."/>
            <person name="Brown T."/>
            <person name="Cohen L."/>
        </authorList>
    </citation>
    <scope>NUCLEOTIDE SEQUENCE</scope>
    <source>
        <strain evidence="2">CCMP281</strain>
    </source>
</reference>
<dbReference type="PANTHER" id="PTHR11236">
    <property type="entry name" value="AMINOBENZOATE/ANTHRANILATE SYNTHASE"/>
    <property type="match status" value="1"/>
</dbReference>
<feature type="domain" description="Chorismate-utilising enzyme C-terminal" evidence="1">
    <location>
        <begin position="1"/>
        <end position="116"/>
    </location>
</feature>
<evidence type="ECO:0000313" key="2">
    <source>
        <dbReference type="EMBL" id="CAE0097450.1"/>
    </source>
</evidence>
<evidence type="ECO:0000259" key="1">
    <source>
        <dbReference type="Pfam" id="PF00425"/>
    </source>
</evidence>
<dbReference type="SUPFAM" id="SSF56322">
    <property type="entry name" value="ADC synthase"/>
    <property type="match status" value="1"/>
</dbReference>
<dbReference type="InterPro" id="IPR015890">
    <property type="entry name" value="Chorismate_C"/>
</dbReference>
<dbReference type="PANTHER" id="PTHR11236:SF18">
    <property type="entry name" value="AMINODEOXYCHORISMATE SYNTHASE"/>
    <property type="match status" value="1"/>
</dbReference>
<dbReference type="GO" id="GO:0008153">
    <property type="term" value="P:4-aminobenzoate biosynthetic process"/>
    <property type="evidence" value="ECO:0007669"/>
    <property type="project" value="TreeGrafter"/>
</dbReference>
<organism evidence="2">
    <name type="scientific">Haptolina ericina</name>
    <dbReference type="NCBI Taxonomy" id="156174"/>
    <lineage>
        <taxon>Eukaryota</taxon>
        <taxon>Haptista</taxon>
        <taxon>Haptophyta</taxon>
        <taxon>Prymnesiophyceae</taxon>
        <taxon>Prymnesiales</taxon>
        <taxon>Prymnesiaceae</taxon>
        <taxon>Haptolina</taxon>
    </lineage>
</organism>
<accession>A0A7S3EPM4</accession>
<name>A0A7S3EPM4_9EUKA</name>
<dbReference type="InterPro" id="IPR005801">
    <property type="entry name" value="ADC_synthase"/>
</dbReference>
<dbReference type="Gene3D" id="3.60.120.10">
    <property type="entry name" value="Anthranilate synthase"/>
    <property type="match status" value="1"/>
</dbReference>
<proteinExistence type="predicted"/>
<dbReference type="EMBL" id="HBHX01001406">
    <property type="protein sequence ID" value="CAE0097450.1"/>
    <property type="molecule type" value="Transcribed_RNA"/>
</dbReference>
<dbReference type="PRINTS" id="PR00095">
    <property type="entry name" value="ANTSNTHASEI"/>
</dbReference>